<dbReference type="Gene3D" id="3.40.50.300">
    <property type="entry name" value="P-loop containing nucleotide triphosphate hydrolases"/>
    <property type="match status" value="2"/>
</dbReference>
<feature type="coiled-coil region" evidence="1">
    <location>
        <begin position="304"/>
        <end position="338"/>
    </location>
</feature>
<accession>A0A2U1U7R0</accession>
<organism evidence="2 3">
    <name type="scientific">Brenneria corticis</name>
    <dbReference type="NCBI Taxonomy" id="2173106"/>
    <lineage>
        <taxon>Bacteria</taxon>
        <taxon>Pseudomonadati</taxon>
        <taxon>Pseudomonadota</taxon>
        <taxon>Gammaproteobacteria</taxon>
        <taxon>Enterobacterales</taxon>
        <taxon>Pectobacteriaceae</taxon>
        <taxon>Brenneria</taxon>
    </lineage>
</organism>
<comment type="caution">
    <text evidence="2">The sequence shown here is derived from an EMBL/GenBank/DDBJ whole genome shotgun (WGS) entry which is preliminary data.</text>
</comment>
<reference evidence="2 3" key="1">
    <citation type="submission" date="2018-04" db="EMBL/GenBank/DDBJ databases">
        <title>Brenneria corticis sp.nov.</title>
        <authorList>
            <person name="Li Y."/>
        </authorList>
    </citation>
    <scope>NUCLEOTIDE SEQUENCE [LARGE SCALE GENOMIC DNA]</scope>
    <source>
        <strain evidence="2 3">CFCC 11842</strain>
    </source>
</reference>
<feature type="coiled-coil region" evidence="1">
    <location>
        <begin position="616"/>
        <end position="687"/>
    </location>
</feature>
<dbReference type="Pfam" id="PF13558">
    <property type="entry name" value="SbcC_Walker_B"/>
    <property type="match status" value="1"/>
</dbReference>
<name>A0A2U1U7R0_9GAMM</name>
<dbReference type="Pfam" id="PF13555">
    <property type="entry name" value="AAA_29"/>
    <property type="match status" value="1"/>
</dbReference>
<protein>
    <recommendedName>
        <fullName evidence="4">ATP synthase</fullName>
    </recommendedName>
</protein>
<evidence type="ECO:0000313" key="3">
    <source>
        <dbReference type="Proteomes" id="UP000296159"/>
    </source>
</evidence>
<dbReference type="AlphaFoldDB" id="A0A2U1U7R0"/>
<keyword evidence="1" id="KW-0175">Coiled coil</keyword>
<dbReference type="RefSeq" id="WP_136165463.1">
    <property type="nucleotide sequence ID" value="NZ_KZ819074.1"/>
</dbReference>
<proteinExistence type="predicted"/>
<keyword evidence="3" id="KW-1185">Reference proteome</keyword>
<evidence type="ECO:0000256" key="1">
    <source>
        <dbReference type="SAM" id="Coils"/>
    </source>
</evidence>
<dbReference type="EMBL" id="QDKH01000006">
    <property type="protein sequence ID" value="PWC17685.1"/>
    <property type="molecule type" value="Genomic_DNA"/>
</dbReference>
<dbReference type="SUPFAM" id="SSF52540">
    <property type="entry name" value="P-loop containing nucleoside triphosphate hydrolases"/>
    <property type="match status" value="2"/>
</dbReference>
<gene>
    <name evidence="2" type="ORF">DDT56_05355</name>
</gene>
<dbReference type="InterPro" id="IPR027417">
    <property type="entry name" value="P-loop_NTPase"/>
</dbReference>
<sequence length="1090" mass="123311">MRQQSLQLPSETYVLTHLELYNWGAFGGRHCAEIDIQGTAIIGPTGSGKTTVVDAFMTLLTANPRYNLASTGGHESDRDLISYVRGVAGAGNSAGDEHIARKGKTVTSLAARFSNQGAYLCIGAIFWLDDNSGATADMKRLWIFSQTPDYGMDDWLDVHHQGGARALKQLAKETAGLQVFDSKQAYLARLRTMFEVGENAFTLLNRAAGLKQLNSIDEIFRELVLDDYSAFQRAGEVVNEFNDLKEIRNELETARQQQLSLLPIVGAWQRHGELTSSLTQYETLKKLLPRWYAAQGERLWGEEIHRLTLGLEDLETRQQECENQRQSLTAQAAALYERYLQSGGGNLEHLQNQIATQQDLVAIRRRDSEQYRLLARALQFDDSLSAAALAANQQRAVQQWQQLNQQAGRQEQLAFEIGATTQRKAEDLAALKQEHEAVLQRPGSNIPLPYQAFRSDMAEALHLEESQLPFVAELLEVRKEESAWRGAIERAIGGHRLRLMVPAGAMDAALAWVNQRHNRLHVRLLEAETSPSAAHFFDDGFARKLNFKAHPYREALKLLLAGIDRHCVDSPQRLREVPHAMTAQGLMSGKARYFEKQDQKRLDQDWMTGFDNQDRLANLQRSIEQAQAEWKQASGEQQQARKELETHRQRLQLLQQLQTLQFEQINLPEAEQKLTQLRRQLEILKSDADVGQAHAQWQEVEKQKLALDERRIRLTEEKGGVQQQLSHARQARDRLLKRGAEKLTEEEQALAQRQLGDEALNLGTLDEVERRQIDRIDHLIGATLGKQQQCEKDLIRQMGVAKQKDTGALTESGTELSDIDDYLARLRVLSDEALPEKQQRFLTYLNQSSDQGVTQLLMDIQNEVNRIEERIESLNQTLQRVDFQPGQYLRLEPRQIAHERLRTLEQAQRHLRSAALKDDLGESHYRALQQLIDILQEASENRKTVGARALLDPRYRLQFSVSVLDRETHALLETRTGSQGGSGGEKEIIASYVLTASLSYALCPDGSSQPLFGTIVLDEAFSKSSQAVAGRIISALSEFGLHPLFVTPNKELRLLRNHTRSAIVVHRKGLQATLASLSWEQLDQHARQRN</sequence>
<feature type="coiled-coil region" evidence="1">
    <location>
        <begin position="857"/>
        <end position="884"/>
    </location>
</feature>
<dbReference type="Proteomes" id="UP000296159">
    <property type="component" value="Unassembled WGS sequence"/>
</dbReference>
<evidence type="ECO:0008006" key="4">
    <source>
        <dbReference type="Google" id="ProtNLM"/>
    </source>
</evidence>
<evidence type="ECO:0000313" key="2">
    <source>
        <dbReference type="EMBL" id="PWC17685.1"/>
    </source>
</evidence>